<feature type="domain" description="HTH luxR-type" evidence="3">
    <location>
        <begin position="134"/>
        <end position="199"/>
    </location>
</feature>
<dbReference type="EMBL" id="CP072788">
    <property type="protein sequence ID" value="QTR02232.1"/>
    <property type="molecule type" value="Genomic_DNA"/>
</dbReference>
<dbReference type="RefSeq" id="WP_204844372.1">
    <property type="nucleotide sequence ID" value="NZ_JAFBCL010000001.1"/>
</dbReference>
<evidence type="ECO:0000256" key="2">
    <source>
        <dbReference type="PROSITE-ProRule" id="PRU00169"/>
    </source>
</evidence>
<dbReference type="SMART" id="SM00421">
    <property type="entry name" value="HTH_LUXR"/>
    <property type="match status" value="1"/>
</dbReference>
<sequence length="201" mass="20725">MIRVLVADGDALVRLALASLLALELDVEVVATAADGGSTVAAALASRPDVAVVDLAIPGLDGFAVTAELTRALPSCAVVLLTARGRAPHPHRALATGVKGLLPKSSPARALADVIRRVHTGGRYVEPAVAANALLPPPCPLTPQELEVLRQAEHDTPVAEIARRMGLAPGTVRNYLSAAVGKLGATDRSDAFTTAHDHGWL</sequence>
<dbReference type="Proteomes" id="UP001195724">
    <property type="component" value="Unassembled WGS sequence"/>
</dbReference>
<dbReference type="PROSITE" id="PS50043">
    <property type="entry name" value="HTH_LUXR_2"/>
    <property type="match status" value="1"/>
</dbReference>
<dbReference type="AlphaFoldDB" id="A0A8T8HUP8"/>
<dbReference type="GO" id="GO:0003677">
    <property type="term" value="F:DNA binding"/>
    <property type="evidence" value="ECO:0007669"/>
    <property type="project" value="UniProtKB-KW"/>
</dbReference>
<dbReference type="Proteomes" id="UP000671828">
    <property type="component" value="Chromosome"/>
</dbReference>
<dbReference type="Pfam" id="PF00196">
    <property type="entry name" value="GerE"/>
    <property type="match status" value="1"/>
</dbReference>
<evidence type="ECO:0000313" key="6">
    <source>
        <dbReference type="EMBL" id="QTR02232.1"/>
    </source>
</evidence>
<organism evidence="6 7">
    <name type="scientific">Saccharothrix algeriensis</name>
    <dbReference type="NCBI Taxonomy" id="173560"/>
    <lineage>
        <taxon>Bacteria</taxon>
        <taxon>Bacillati</taxon>
        <taxon>Actinomycetota</taxon>
        <taxon>Actinomycetes</taxon>
        <taxon>Pseudonocardiales</taxon>
        <taxon>Pseudonocardiaceae</taxon>
        <taxon>Saccharothrix</taxon>
    </lineage>
</organism>
<dbReference type="SUPFAM" id="SSF52172">
    <property type="entry name" value="CheY-like"/>
    <property type="match status" value="1"/>
</dbReference>
<dbReference type="SUPFAM" id="SSF46894">
    <property type="entry name" value="C-terminal effector domain of the bipartite response regulators"/>
    <property type="match status" value="1"/>
</dbReference>
<keyword evidence="2" id="KW-0597">Phosphoprotein</keyword>
<dbReference type="InterPro" id="IPR001789">
    <property type="entry name" value="Sig_transdc_resp-reg_receiver"/>
</dbReference>
<dbReference type="Gene3D" id="3.40.50.2300">
    <property type="match status" value="1"/>
</dbReference>
<accession>A0A8T8HUP8</accession>
<evidence type="ECO:0000256" key="1">
    <source>
        <dbReference type="ARBA" id="ARBA00023125"/>
    </source>
</evidence>
<name>A0A8T8HUP8_9PSEU</name>
<feature type="domain" description="Response regulatory" evidence="4">
    <location>
        <begin position="3"/>
        <end position="119"/>
    </location>
</feature>
<evidence type="ECO:0000259" key="3">
    <source>
        <dbReference type="PROSITE" id="PS50043"/>
    </source>
</evidence>
<dbReference type="GO" id="GO:0006355">
    <property type="term" value="P:regulation of DNA-templated transcription"/>
    <property type="evidence" value="ECO:0007669"/>
    <property type="project" value="InterPro"/>
</dbReference>
<evidence type="ECO:0000259" key="4">
    <source>
        <dbReference type="PROSITE" id="PS50110"/>
    </source>
</evidence>
<dbReference type="InterPro" id="IPR011006">
    <property type="entry name" value="CheY-like_superfamily"/>
</dbReference>
<dbReference type="PROSITE" id="PS00622">
    <property type="entry name" value="HTH_LUXR_1"/>
    <property type="match status" value="1"/>
</dbReference>
<evidence type="ECO:0000313" key="8">
    <source>
        <dbReference type="Proteomes" id="UP001195724"/>
    </source>
</evidence>
<keyword evidence="8" id="KW-1185">Reference proteome</keyword>
<proteinExistence type="predicted"/>
<keyword evidence="1" id="KW-0238">DNA-binding</keyword>
<dbReference type="GO" id="GO:0000160">
    <property type="term" value="P:phosphorelay signal transduction system"/>
    <property type="evidence" value="ECO:0007669"/>
    <property type="project" value="InterPro"/>
</dbReference>
<dbReference type="PROSITE" id="PS50110">
    <property type="entry name" value="RESPONSE_REGULATORY"/>
    <property type="match status" value="1"/>
</dbReference>
<dbReference type="PANTHER" id="PTHR43214:SF42">
    <property type="entry name" value="TRANSCRIPTIONAL REGULATORY PROTEIN DESR"/>
    <property type="match status" value="1"/>
</dbReference>
<dbReference type="Pfam" id="PF00072">
    <property type="entry name" value="Response_reg"/>
    <property type="match status" value="1"/>
</dbReference>
<reference evidence="5 8" key="1">
    <citation type="submission" date="2021-01" db="EMBL/GenBank/DDBJ databases">
        <title>Sequencing the genomes of 1000 actinobacteria strains.</title>
        <authorList>
            <person name="Klenk H.-P."/>
        </authorList>
    </citation>
    <scope>NUCLEOTIDE SEQUENCE [LARGE SCALE GENOMIC DNA]</scope>
    <source>
        <strain evidence="5 8">DSM 44581</strain>
    </source>
</reference>
<dbReference type="InterPro" id="IPR016032">
    <property type="entry name" value="Sig_transdc_resp-reg_C-effctor"/>
</dbReference>
<gene>
    <name evidence="6" type="ORF">J7S33_24010</name>
    <name evidence="5" type="ORF">JOE68_004642</name>
</gene>
<evidence type="ECO:0000313" key="7">
    <source>
        <dbReference type="Proteomes" id="UP000671828"/>
    </source>
</evidence>
<dbReference type="EMBL" id="JAFBCL010000001">
    <property type="protein sequence ID" value="MBM7813777.1"/>
    <property type="molecule type" value="Genomic_DNA"/>
</dbReference>
<dbReference type="SMART" id="SM00448">
    <property type="entry name" value="REC"/>
    <property type="match status" value="1"/>
</dbReference>
<dbReference type="InterPro" id="IPR039420">
    <property type="entry name" value="WalR-like"/>
</dbReference>
<dbReference type="InterPro" id="IPR000792">
    <property type="entry name" value="Tscrpt_reg_LuxR_C"/>
</dbReference>
<dbReference type="PANTHER" id="PTHR43214">
    <property type="entry name" value="TWO-COMPONENT RESPONSE REGULATOR"/>
    <property type="match status" value="1"/>
</dbReference>
<feature type="modified residue" description="4-aspartylphosphate" evidence="2">
    <location>
        <position position="54"/>
    </location>
</feature>
<protein>
    <submittedName>
        <fullName evidence="6">Response regulator transcription factor</fullName>
    </submittedName>
    <submittedName>
        <fullName evidence="5">Two-component system response regulator DesR</fullName>
    </submittedName>
</protein>
<evidence type="ECO:0000313" key="5">
    <source>
        <dbReference type="EMBL" id="MBM7813777.1"/>
    </source>
</evidence>
<reference evidence="6" key="2">
    <citation type="submission" date="2021-04" db="EMBL/GenBank/DDBJ databases">
        <title>Saccharothrix algeriensis WGS.</title>
        <authorList>
            <person name="Stuskova K."/>
            <person name="Hakalova E."/>
            <person name="Tebbal A.B."/>
            <person name="Eichmeier A."/>
        </authorList>
    </citation>
    <scope>NUCLEOTIDE SEQUENCE</scope>
    <source>
        <strain evidence="6">NRRL B-24137</strain>
    </source>
</reference>